<organism evidence="1">
    <name type="scientific">viral metagenome</name>
    <dbReference type="NCBI Taxonomy" id="1070528"/>
    <lineage>
        <taxon>unclassified sequences</taxon>
        <taxon>metagenomes</taxon>
        <taxon>organismal metagenomes</taxon>
    </lineage>
</organism>
<name>A0A6C0GZD1_9ZZZZ</name>
<evidence type="ECO:0000313" key="1">
    <source>
        <dbReference type="EMBL" id="QHT73674.1"/>
    </source>
</evidence>
<protein>
    <submittedName>
        <fullName evidence="1">Uncharacterized protein</fullName>
    </submittedName>
</protein>
<sequence>MLLILFYLLIVFLIYYFFSKSKKENKLKKEKNKKIQIEKFSYDYSPNEYKHYVEGFNIPRPAYKVDTNFDDTVIFDINKKILNSNAKNINQLFTDIVDDNYKLVNNLNKTIPNESSKRPLYVNLYYNPKSEKKYIFSTELPKLGFYKQYNTQNKVSKVPKLSKSPKIENNIINNIISQIQNLLLFKDSNSKIKKSPIKDKKNKN</sequence>
<reference evidence="1" key="1">
    <citation type="journal article" date="2020" name="Nature">
        <title>Giant virus diversity and host interactions through global metagenomics.</title>
        <authorList>
            <person name="Schulz F."/>
            <person name="Roux S."/>
            <person name="Paez-Espino D."/>
            <person name="Jungbluth S."/>
            <person name="Walsh D.A."/>
            <person name="Denef V.J."/>
            <person name="McMahon K.D."/>
            <person name="Konstantinidis K.T."/>
            <person name="Eloe-Fadrosh E.A."/>
            <person name="Kyrpides N.C."/>
            <person name="Woyke T."/>
        </authorList>
    </citation>
    <scope>NUCLEOTIDE SEQUENCE</scope>
    <source>
        <strain evidence="1">GVMAG-M-3300023179-4</strain>
    </source>
</reference>
<accession>A0A6C0GZD1</accession>
<proteinExistence type="predicted"/>
<dbReference type="AlphaFoldDB" id="A0A6C0GZD1"/>
<dbReference type="EMBL" id="MN739831">
    <property type="protein sequence ID" value="QHT73674.1"/>
    <property type="molecule type" value="Genomic_DNA"/>
</dbReference>